<organism evidence="1">
    <name type="scientific">marine sediment metagenome</name>
    <dbReference type="NCBI Taxonomy" id="412755"/>
    <lineage>
        <taxon>unclassified sequences</taxon>
        <taxon>metagenomes</taxon>
        <taxon>ecological metagenomes</taxon>
    </lineage>
</organism>
<accession>X1PC96</accession>
<comment type="caution">
    <text evidence="1">The sequence shown here is derived from an EMBL/GenBank/DDBJ whole genome shotgun (WGS) entry which is preliminary data.</text>
</comment>
<gene>
    <name evidence="1" type="ORF">S06H3_42186</name>
</gene>
<dbReference type="AlphaFoldDB" id="X1PC96"/>
<reference evidence="1" key="1">
    <citation type="journal article" date="2014" name="Front. Microbiol.">
        <title>High frequency of phylogenetically diverse reductive dehalogenase-homologous genes in deep subseafloor sedimentary metagenomes.</title>
        <authorList>
            <person name="Kawai M."/>
            <person name="Futagami T."/>
            <person name="Toyoda A."/>
            <person name="Takaki Y."/>
            <person name="Nishi S."/>
            <person name="Hori S."/>
            <person name="Arai W."/>
            <person name="Tsubouchi T."/>
            <person name="Morono Y."/>
            <person name="Uchiyama I."/>
            <person name="Ito T."/>
            <person name="Fujiyama A."/>
            <person name="Inagaki F."/>
            <person name="Takami H."/>
        </authorList>
    </citation>
    <scope>NUCLEOTIDE SEQUENCE</scope>
    <source>
        <strain evidence="1">Expedition CK06-06</strain>
    </source>
</reference>
<protein>
    <submittedName>
        <fullName evidence="1">Uncharacterized protein</fullName>
    </submittedName>
</protein>
<evidence type="ECO:0000313" key="1">
    <source>
        <dbReference type="EMBL" id="GAI36650.1"/>
    </source>
</evidence>
<name>X1PC96_9ZZZZ</name>
<dbReference type="EMBL" id="BARV01026060">
    <property type="protein sequence ID" value="GAI36650.1"/>
    <property type="molecule type" value="Genomic_DNA"/>
</dbReference>
<sequence length="114" mass="13135">MPIGKKDESSGEVTFTWITKESIGYIQGVVSQSIPDLEWNDSKDFAWEALIENEYVIYSITLVSKRDQQSRIDIMVAEEPGPVLSGILQEFVLFDTVKERFLTEEDLTFDYFNL</sequence>
<proteinExistence type="predicted"/>